<accession>A0AAV6FLG8</accession>
<proteinExistence type="predicted"/>
<sequence length="119" mass="13701">MWYVTIHYSTTSSYRIFAYTAFLLDNIDAFVLLWEPSSFLSSHSNRIHKAPDGRLPILHNAFVERDGQTQAACEESKIPMRPDVVRLMGLYHEHERSSRSLGIGLKLWTKRLHSQGLPS</sequence>
<comment type="caution">
    <text evidence="1">The sequence shown here is derived from an EMBL/GenBank/DDBJ whole genome shotgun (WGS) entry which is preliminary data.</text>
</comment>
<dbReference type="EMBL" id="JADWDJ010000022">
    <property type="protein sequence ID" value="KAG5262446.1"/>
    <property type="molecule type" value="Genomic_DNA"/>
</dbReference>
<evidence type="ECO:0000313" key="1">
    <source>
        <dbReference type="EMBL" id="KAG5262446.1"/>
    </source>
</evidence>
<evidence type="ECO:0000313" key="2">
    <source>
        <dbReference type="Proteomes" id="UP000823561"/>
    </source>
</evidence>
<reference evidence="1" key="1">
    <citation type="submission" date="2020-10" db="EMBL/GenBank/DDBJ databases">
        <title>Chromosome-scale genome assembly of the Allis shad, Alosa alosa.</title>
        <authorList>
            <person name="Margot Z."/>
            <person name="Christophe K."/>
            <person name="Cabau C."/>
            <person name="Louis A."/>
            <person name="Berthelot C."/>
            <person name="Parey E."/>
            <person name="Roest Crollius H."/>
            <person name="Montfort J."/>
            <person name="Robinson-Rechavi M."/>
            <person name="Bucao C."/>
            <person name="Bouchez O."/>
            <person name="Gislard M."/>
            <person name="Lluch J."/>
            <person name="Milhes M."/>
            <person name="Lampietro C."/>
            <person name="Lopez Roques C."/>
            <person name="Donnadieu C."/>
            <person name="Braasch I."/>
            <person name="Desvignes T."/>
            <person name="Postlethwait J."/>
            <person name="Bobe J."/>
            <person name="Guiguen Y."/>
        </authorList>
    </citation>
    <scope>NUCLEOTIDE SEQUENCE</scope>
    <source>
        <strain evidence="1">M-15738</strain>
        <tissue evidence="1">Blood</tissue>
    </source>
</reference>
<organism evidence="1 2">
    <name type="scientific">Alosa alosa</name>
    <name type="common">allis shad</name>
    <dbReference type="NCBI Taxonomy" id="278164"/>
    <lineage>
        <taxon>Eukaryota</taxon>
        <taxon>Metazoa</taxon>
        <taxon>Chordata</taxon>
        <taxon>Craniata</taxon>
        <taxon>Vertebrata</taxon>
        <taxon>Euteleostomi</taxon>
        <taxon>Actinopterygii</taxon>
        <taxon>Neopterygii</taxon>
        <taxon>Teleostei</taxon>
        <taxon>Clupei</taxon>
        <taxon>Clupeiformes</taxon>
        <taxon>Clupeoidei</taxon>
        <taxon>Clupeidae</taxon>
        <taxon>Alosa</taxon>
    </lineage>
</organism>
<dbReference type="Proteomes" id="UP000823561">
    <property type="component" value="Chromosome 22"/>
</dbReference>
<name>A0AAV6FLG8_9TELE</name>
<dbReference type="AlphaFoldDB" id="A0AAV6FLG8"/>
<gene>
    <name evidence="1" type="ORF">AALO_G00275230</name>
</gene>
<protein>
    <submittedName>
        <fullName evidence="1">Uncharacterized protein</fullName>
    </submittedName>
</protein>
<keyword evidence="2" id="KW-1185">Reference proteome</keyword>